<dbReference type="KEGG" id="mets:DK389_23710"/>
<accession>A0A2U8W9X4</accession>
<dbReference type="AlphaFoldDB" id="A0A2U8W9X4"/>
<dbReference type="OrthoDB" id="9876773at2"/>
<reference evidence="3" key="1">
    <citation type="submission" date="2018-05" db="EMBL/GenBank/DDBJ databases">
        <title>Complete Genome Sequence of Methylobacterium sp. 17SD2-17.</title>
        <authorList>
            <person name="Srinivasan S."/>
        </authorList>
    </citation>
    <scope>NUCLEOTIDE SEQUENCE [LARGE SCALE GENOMIC DNA]</scope>
    <source>
        <strain evidence="3">17SD2-17</strain>
    </source>
</reference>
<gene>
    <name evidence="2" type="ORF">DK389_23710</name>
</gene>
<feature type="compositionally biased region" description="Basic and acidic residues" evidence="1">
    <location>
        <begin position="107"/>
        <end position="116"/>
    </location>
</feature>
<proteinExistence type="predicted"/>
<organism evidence="2 3">
    <name type="scientific">Methylobacterium durans</name>
    <dbReference type="NCBI Taxonomy" id="2202825"/>
    <lineage>
        <taxon>Bacteria</taxon>
        <taxon>Pseudomonadati</taxon>
        <taxon>Pseudomonadota</taxon>
        <taxon>Alphaproteobacteria</taxon>
        <taxon>Hyphomicrobiales</taxon>
        <taxon>Methylobacteriaceae</taxon>
        <taxon>Methylobacterium</taxon>
    </lineage>
</organism>
<feature type="region of interest" description="Disordered" evidence="1">
    <location>
        <begin position="94"/>
        <end position="137"/>
    </location>
</feature>
<keyword evidence="3" id="KW-1185">Reference proteome</keyword>
<dbReference type="Proteomes" id="UP000245926">
    <property type="component" value="Chromosome"/>
</dbReference>
<dbReference type="EMBL" id="CP029550">
    <property type="protein sequence ID" value="AWN42953.1"/>
    <property type="molecule type" value="Genomic_DNA"/>
</dbReference>
<protein>
    <submittedName>
        <fullName evidence="2">Uncharacterized protein</fullName>
    </submittedName>
</protein>
<name>A0A2U8W9X4_9HYPH</name>
<evidence type="ECO:0000256" key="1">
    <source>
        <dbReference type="SAM" id="MobiDB-lite"/>
    </source>
</evidence>
<evidence type="ECO:0000313" key="2">
    <source>
        <dbReference type="EMBL" id="AWN42953.1"/>
    </source>
</evidence>
<dbReference type="RefSeq" id="WP_109893284.1">
    <property type="nucleotide sequence ID" value="NZ_CP029550.1"/>
</dbReference>
<sequence>MSGCNHLFPPSAQYASLAPAAMPATGPGTVIPEVNGPEAAMPDVAIPGTLLGRGGAGRGAVEPYTALKRTATARARWEAQPRVDYAKIEPPVNLTGRALRDPPAAEDDAKPAEEPHATASVRAGKGTLAAGTGVLGPSYDREKMMSDLLDEGAKAARSICNRC</sequence>
<evidence type="ECO:0000313" key="3">
    <source>
        <dbReference type="Proteomes" id="UP000245926"/>
    </source>
</evidence>